<feature type="compositionally biased region" description="Polar residues" evidence="1">
    <location>
        <begin position="671"/>
        <end position="688"/>
    </location>
</feature>
<feature type="compositionally biased region" description="Low complexity" evidence="1">
    <location>
        <begin position="1103"/>
        <end position="1130"/>
    </location>
</feature>
<dbReference type="OrthoDB" id="3346927at2759"/>
<feature type="compositionally biased region" description="Polar residues" evidence="1">
    <location>
        <begin position="816"/>
        <end position="827"/>
    </location>
</feature>
<feature type="compositionally biased region" description="Basic and acidic residues" evidence="1">
    <location>
        <begin position="142"/>
        <end position="157"/>
    </location>
</feature>
<evidence type="ECO:0000313" key="2">
    <source>
        <dbReference type="EMBL" id="CDS81987.1"/>
    </source>
</evidence>
<sequence length="1241" mass="131428">MASTSRLGDSSVRPDTLSSRRSISSQAASASRALTSAASTSVSTPYAGLSCSASSSSSFSSSLSTPKRHSIASASRNSFSRYSIPSPSTCSQINDAAVPYLAKRSGSTSSASDAHSTQHAVYPVASTSRTSAVRPHLVPCRSHAERSPRNQRRRSAESLRLDLDGLDLGDRPAFVAPLDTDAALPHLRSRSNNAQPTSTAYRPPPYRNYNGVDVALDQFCASCATAHPTRDALDGIEDSFSLHLREECSDYREIMSSQVVLNAAIDKEHRMHTPLDPVDKQRPRGYSITHGQVLGGFASLGLQTESCPLVPPMPVRQQPVRTFTKGSTDSSEAPATPIEWRDSFGAFGAAPAPSSSPKWAHLAARPCNPLEPLDVLSIEEMGLHSLDVGSLNDWEGCKLSAQIMCPINGHQRIEWSVAQTTRRNKKWVVVPNATVTCGVAEHFSSAEQAERTVVVSNRSLWLDDAEASAEVSAAPSRQARSPAKPAFAAVGTSHHSSMPFSGKAGFELSLLRPTAGRICPPVYLANASTHRYLHQHNRELDPRSTQIHARVVPTDVAAEPLSISVPPPTYPSLRRSRSRPYLRQPQAQLRRSRSKPYLRASAQRQPAEPAATGINPELFAPSLPGDPLLRTQPGESWPSARPRRSISLSSFDSASASDAASDTSSHDAGFSATNTRESVMGSMSSASYDQPMRKENECPRSAAIPMAAGGAHAKGAALRSLSPGSSASRGMSSTSEMSAAFAGWQPGSLEQQRARKQDNDSTSYEADSWLGTSPTTASASSLSATSKKSRSRKGFQKAMQKKDKMLSSWFKRKPENGSTPTSVSPVTENEKAQPRAPAMSASYSNRRASLAKEGANNAPASGAITETTPLTETALESFQRAMFRPVSPESTIMGSRRGSEALTQKTVEPPTNGVDRTAQLNAPSAMMRSAAQERTGGSDNRQAVSSTLSQVYGWDDQQSASRLLQPTAGVATQASVSFEDLDEDNALLGLEAVPSGALTMLIPLPLIGRKRAGDTVAYMRVNFVPFANSAGAASEAASATGQAQFGGSPEVESASALPHSISSGSNQLVERSSAGKTSEQSSWKRKLGLSSNRSGNGNGTGAGAAAITTQNGSGGQSTTASNGQTSQGSQPDSEVPQKSPPLLSNGFEPFRVTAIVLDAPWTSRSSSKVDPRLPEPSTFPVVLGYCNDSKGFEMVPEGWGALRLAGVPLPTKPDGSPLDGIHPLHGVMDIIIAACTAVMDV</sequence>
<feature type="compositionally biased region" description="Low complexity" evidence="1">
    <location>
        <begin position="772"/>
        <end position="786"/>
    </location>
</feature>
<organism evidence="2">
    <name type="scientific">Sporisorium scitamineum</name>
    <dbReference type="NCBI Taxonomy" id="49012"/>
    <lineage>
        <taxon>Eukaryota</taxon>
        <taxon>Fungi</taxon>
        <taxon>Dikarya</taxon>
        <taxon>Basidiomycota</taxon>
        <taxon>Ustilaginomycotina</taxon>
        <taxon>Ustilaginomycetes</taxon>
        <taxon>Ustilaginales</taxon>
        <taxon>Ustilaginaceae</taxon>
        <taxon>Sporisorium</taxon>
    </lineage>
</organism>
<evidence type="ECO:0000256" key="1">
    <source>
        <dbReference type="SAM" id="MobiDB-lite"/>
    </source>
</evidence>
<dbReference type="EMBL" id="LK056650">
    <property type="protein sequence ID" value="CDS81987.1"/>
    <property type="molecule type" value="Genomic_DNA"/>
</dbReference>
<name>A0A127Z5K3_9BASI</name>
<dbReference type="AlphaFoldDB" id="A0A127Z5K3"/>
<protein>
    <submittedName>
        <fullName evidence="2">Uncharacterized protein</fullName>
    </submittedName>
</protein>
<feature type="region of interest" description="Disordered" evidence="1">
    <location>
        <begin position="718"/>
        <end position="866"/>
    </location>
</feature>
<gene>
    <name evidence="2" type="ORF">SPSC_00169</name>
</gene>
<proteinExistence type="predicted"/>
<feature type="compositionally biased region" description="Low complexity" evidence="1">
    <location>
        <begin position="645"/>
        <end position="668"/>
    </location>
</feature>
<feature type="region of interest" description="Disordered" evidence="1">
    <location>
        <begin position="1041"/>
        <end position="1144"/>
    </location>
</feature>
<feature type="region of interest" description="Disordered" evidence="1">
    <location>
        <begin position="560"/>
        <end position="696"/>
    </location>
</feature>
<feature type="region of interest" description="Disordered" evidence="1">
    <location>
        <begin position="1"/>
        <end position="45"/>
    </location>
</feature>
<feature type="region of interest" description="Disordered" evidence="1">
    <location>
        <begin position="889"/>
        <end position="919"/>
    </location>
</feature>
<feature type="compositionally biased region" description="Low complexity" evidence="1">
    <location>
        <begin position="718"/>
        <end position="739"/>
    </location>
</feature>
<accession>A0A127Z5K3</accession>
<feature type="region of interest" description="Disordered" evidence="1">
    <location>
        <begin position="124"/>
        <end position="157"/>
    </location>
</feature>
<feature type="compositionally biased region" description="Low complexity" evidence="1">
    <location>
        <begin position="19"/>
        <end position="45"/>
    </location>
</feature>
<reference evidence="2" key="1">
    <citation type="submission" date="2014-06" db="EMBL/GenBank/DDBJ databases">
        <authorList>
            <person name="Ju J."/>
            <person name="Zhang J."/>
        </authorList>
    </citation>
    <scope>NUCLEOTIDE SEQUENCE</scope>
    <source>
        <strain evidence="2">SscI8</strain>
    </source>
</reference>
<feature type="compositionally biased region" description="Polar residues" evidence="1">
    <location>
        <begin position="1060"/>
        <end position="1081"/>
    </location>
</feature>